<dbReference type="EMBL" id="AWUW01000101">
    <property type="protein sequence ID" value="ERJ65489.1"/>
    <property type="molecule type" value="Genomic_DNA"/>
</dbReference>
<dbReference type="Proteomes" id="UP000016630">
    <property type="component" value="Unassembled WGS sequence"/>
</dbReference>
<organism evidence="1 2">
    <name type="scientific">Porphyromonas gingivalis F0570</name>
    <dbReference type="NCBI Taxonomy" id="1227271"/>
    <lineage>
        <taxon>Bacteria</taxon>
        <taxon>Pseudomonadati</taxon>
        <taxon>Bacteroidota</taxon>
        <taxon>Bacteroidia</taxon>
        <taxon>Bacteroidales</taxon>
        <taxon>Porphyromonadaceae</taxon>
        <taxon>Porphyromonas</taxon>
    </lineage>
</organism>
<gene>
    <name evidence="1" type="ORF">HMPREF1555_01384</name>
</gene>
<proteinExistence type="predicted"/>
<dbReference type="AlphaFoldDB" id="A0A0E2LPN4"/>
<sequence>MGHCLHPTLEVKGCLSVLHQAFDFHRQRRIDTTFFSTRHRLFTFGKFLYL</sequence>
<name>A0A0E2LPN4_PORGN</name>
<evidence type="ECO:0000313" key="1">
    <source>
        <dbReference type="EMBL" id="ERJ65489.1"/>
    </source>
</evidence>
<reference evidence="1 2" key="1">
    <citation type="submission" date="2013-06" db="EMBL/GenBank/DDBJ databases">
        <authorList>
            <person name="Weinstock G."/>
            <person name="Sodergren E."/>
            <person name="Lobos E.A."/>
            <person name="Fulton L."/>
            <person name="Fulton R."/>
            <person name="Courtney L."/>
            <person name="Fronick C."/>
            <person name="O'Laughlin M."/>
            <person name="Godfrey J."/>
            <person name="Wilson R.M."/>
            <person name="Miner T."/>
            <person name="Farmer C."/>
            <person name="Delehaunty K."/>
            <person name="Cordes M."/>
            <person name="Minx P."/>
            <person name="Tomlinson C."/>
            <person name="Chen J."/>
            <person name="Wollam A."/>
            <person name="Pepin K.H."/>
            <person name="Bhonagiri V."/>
            <person name="Zhang X."/>
            <person name="Warren W."/>
            <person name="Mitreva M."/>
            <person name="Mardis E.R."/>
            <person name="Wilson R.K."/>
        </authorList>
    </citation>
    <scope>NUCLEOTIDE SEQUENCE [LARGE SCALE GENOMIC DNA]</scope>
    <source>
        <strain evidence="1 2">F0570</strain>
    </source>
</reference>
<dbReference type="HOGENOM" id="CLU_3121082_0_0_10"/>
<accession>A0A0E2LPN4</accession>
<evidence type="ECO:0000313" key="2">
    <source>
        <dbReference type="Proteomes" id="UP000016630"/>
    </source>
</evidence>
<protein>
    <submittedName>
        <fullName evidence="1">Uncharacterized protein</fullName>
    </submittedName>
</protein>
<comment type="caution">
    <text evidence="1">The sequence shown here is derived from an EMBL/GenBank/DDBJ whole genome shotgun (WGS) entry which is preliminary data.</text>
</comment>